<dbReference type="Proteomes" id="UP000215545">
    <property type="component" value="Unassembled WGS sequence"/>
</dbReference>
<dbReference type="GO" id="GO:0015297">
    <property type="term" value="F:antiporter activity"/>
    <property type="evidence" value="ECO:0007669"/>
    <property type="project" value="UniProtKB-KW"/>
</dbReference>
<reference evidence="12 13" key="1">
    <citation type="submission" date="2017-01" db="EMBL/GenBank/DDBJ databases">
        <authorList>
            <person name="Mah S.A."/>
            <person name="Swanson W.J."/>
            <person name="Moy G.W."/>
            <person name="Vacquier V.D."/>
        </authorList>
    </citation>
    <scope>NUCLEOTIDE SEQUENCE [LARGE SCALE GENOMIC DNA]</scope>
    <source>
        <strain evidence="12 13">NIO-1016</strain>
    </source>
</reference>
<dbReference type="Proteomes" id="UP000186385">
    <property type="component" value="Unassembled WGS sequence"/>
</dbReference>
<evidence type="ECO:0000256" key="7">
    <source>
        <dbReference type="ARBA" id="ARBA00023136"/>
    </source>
</evidence>
<sequence length="494" mass="53866">MNNILVFPMILPIVAGVGLLFFRTSRSIQRWGSIAAMTAVFSISLFILTTVLSDGIMRLDFGEWLPPFGITFVADAFAMLLVSAASLVSILCLLYAAFARDEQREHFFLYPFLLLLTAGVNGSFLTGDLFNLFVCFEVMLLASYVLMTLGGERRQLVEGVKYILINILSSWLFLLGIAYIYGTLGTLNMAHLSLRIAEAGQPPLLTTISILFLVVFSLKAGLVLYFWLPGSYGALPTAVSALFAALLTKVGVYALFRTFTLLFYHEPNITHTIIGWMAVATMIGGSIGAIAYKDIRKIASYNVVIAVGFMLAGLAAFNLEAIEGAIYYLLHDILVKGLLFLSIGSIIYATGKTRFDEVSGLIVNYPLFGWMFFVTILSLGGIPPFSGFPGKILIGQGSIAAGEYVLAAVAFASSLAVLYSLIRIFLSMFWGEMSIRRKDQVPLTKGRLAPILILTLLTAGLGLGMNLLSPYVSEAANVLMNPELYINKALNKPF</sequence>
<reference evidence="14" key="2">
    <citation type="submission" date="2017-03" db="EMBL/GenBank/DDBJ databases">
        <title>Bacillus sp. V-88(T) DSM27956, whole genome shotgun sequencing project.</title>
        <authorList>
            <person name="Dastager S.G."/>
            <person name="Neurgaonkar P.S."/>
            <person name="Dharne M.S."/>
        </authorList>
    </citation>
    <scope>NUCLEOTIDE SEQUENCE [LARGE SCALE GENOMIC DNA]</scope>
    <source>
        <strain evidence="14">DSM 25145</strain>
    </source>
</reference>
<dbReference type="InterPro" id="IPR001750">
    <property type="entry name" value="ND/Mrp_TM"/>
</dbReference>
<accession>A0A1N6STF7</accession>
<evidence type="ECO:0000256" key="4">
    <source>
        <dbReference type="ARBA" id="ARBA00022475"/>
    </source>
</evidence>
<feature type="transmembrane region" description="Helical" evidence="9">
    <location>
        <begin position="130"/>
        <end position="150"/>
    </location>
</feature>
<evidence type="ECO:0000256" key="3">
    <source>
        <dbReference type="ARBA" id="ARBA00022449"/>
    </source>
</evidence>
<dbReference type="Pfam" id="PF00361">
    <property type="entry name" value="Proton_antipo_M"/>
    <property type="match status" value="1"/>
</dbReference>
<feature type="transmembrane region" description="Helical" evidence="9">
    <location>
        <begin position="6"/>
        <end position="22"/>
    </location>
</feature>
<protein>
    <submittedName>
        <fullName evidence="12">Multisubunit sodium/proton antiporter, MrpD subunit</fullName>
    </submittedName>
    <submittedName>
        <fullName evidence="11">Na+/H+ antiporter subunit D</fullName>
    </submittedName>
</protein>
<dbReference type="NCBIfam" id="NF005818">
    <property type="entry name" value="PRK07691.1"/>
    <property type="match status" value="1"/>
</dbReference>
<feature type="transmembrane region" description="Helical" evidence="9">
    <location>
        <begin position="107"/>
        <end position="124"/>
    </location>
</feature>
<evidence type="ECO:0000256" key="8">
    <source>
        <dbReference type="RuleBase" id="RU000320"/>
    </source>
</evidence>
<evidence type="ECO:0000259" key="10">
    <source>
        <dbReference type="Pfam" id="PF00361"/>
    </source>
</evidence>
<dbReference type="GO" id="GO:0008137">
    <property type="term" value="F:NADH dehydrogenase (ubiquinone) activity"/>
    <property type="evidence" value="ECO:0007669"/>
    <property type="project" value="InterPro"/>
</dbReference>
<dbReference type="AlphaFoldDB" id="A0A1N6STF7"/>
<feature type="transmembrane region" description="Helical" evidence="9">
    <location>
        <begin position="361"/>
        <end position="385"/>
    </location>
</feature>
<evidence type="ECO:0000256" key="6">
    <source>
        <dbReference type="ARBA" id="ARBA00022989"/>
    </source>
</evidence>
<dbReference type="InterPro" id="IPR050586">
    <property type="entry name" value="CPA3_Na-H_Antiporter_D"/>
</dbReference>
<feature type="transmembrane region" description="Helical" evidence="9">
    <location>
        <begin position="235"/>
        <end position="256"/>
    </location>
</feature>
<evidence type="ECO:0000313" key="11">
    <source>
        <dbReference type="EMBL" id="OXS79411.1"/>
    </source>
</evidence>
<feature type="transmembrane region" description="Helical" evidence="9">
    <location>
        <begin position="299"/>
        <end position="319"/>
    </location>
</feature>
<dbReference type="NCBIfam" id="NF009306">
    <property type="entry name" value="PRK12663.1"/>
    <property type="match status" value="1"/>
</dbReference>
<organism evidence="12 13">
    <name type="scientific">Domibacillus enclensis</name>
    <dbReference type="NCBI Taxonomy" id="1017273"/>
    <lineage>
        <taxon>Bacteria</taxon>
        <taxon>Bacillati</taxon>
        <taxon>Bacillota</taxon>
        <taxon>Bacilli</taxon>
        <taxon>Bacillales</taxon>
        <taxon>Bacillaceae</taxon>
        <taxon>Domibacillus</taxon>
    </lineage>
</organism>
<keyword evidence="14" id="KW-1185">Reference proteome</keyword>
<dbReference type="InterPro" id="IPR003918">
    <property type="entry name" value="NADH_UbQ_OxRdtase"/>
</dbReference>
<dbReference type="EMBL" id="FTLX01000002">
    <property type="protein sequence ID" value="SIQ44307.1"/>
    <property type="molecule type" value="Genomic_DNA"/>
</dbReference>
<dbReference type="PANTHER" id="PTHR42703:SF1">
    <property type="entry name" value="NA(+)_H(+) ANTIPORTER SUBUNIT D1"/>
    <property type="match status" value="1"/>
</dbReference>
<evidence type="ECO:0000256" key="9">
    <source>
        <dbReference type="SAM" id="Phobius"/>
    </source>
</evidence>
<evidence type="ECO:0000256" key="5">
    <source>
        <dbReference type="ARBA" id="ARBA00022692"/>
    </source>
</evidence>
<name>A0A1N6STF7_9BACI</name>
<dbReference type="STRING" id="1017273.SAMN05443094_102523"/>
<dbReference type="OrthoDB" id="9811718at2"/>
<evidence type="ECO:0000313" key="12">
    <source>
        <dbReference type="EMBL" id="SIQ44307.1"/>
    </source>
</evidence>
<evidence type="ECO:0000313" key="14">
    <source>
        <dbReference type="Proteomes" id="UP000215545"/>
    </source>
</evidence>
<comment type="similarity">
    <text evidence="2">Belongs to the CPA3 antiporters (TC 2.A.63) subunit D family.</text>
</comment>
<evidence type="ECO:0000313" key="13">
    <source>
        <dbReference type="Proteomes" id="UP000186385"/>
    </source>
</evidence>
<proteinExistence type="inferred from homology"/>
<feature type="transmembrane region" description="Helical" evidence="9">
    <location>
        <begin position="451"/>
        <end position="472"/>
    </location>
</feature>
<keyword evidence="6 9" id="KW-1133">Transmembrane helix</keyword>
<dbReference type="GO" id="GO:0042773">
    <property type="term" value="P:ATP synthesis coupled electron transport"/>
    <property type="evidence" value="ECO:0007669"/>
    <property type="project" value="InterPro"/>
</dbReference>
<evidence type="ECO:0000256" key="1">
    <source>
        <dbReference type="ARBA" id="ARBA00004651"/>
    </source>
</evidence>
<reference evidence="11" key="3">
    <citation type="submission" date="2017-03" db="EMBL/GenBank/DDBJ databases">
        <authorList>
            <person name="Dastager S.G."/>
            <person name="Neurgaonkar P.S."/>
            <person name="Dharne M.S."/>
        </authorList>
    </citation>
    <scope>NUCLEOTIDE SEQUENCE</scope>
    <source>
        <strain evidence="11">DSM 25145</strain>
    </source>
</reference>
<feature type="transmembrane region" description="Helical" evidence="9">
    <location>
        <begin position="268"/>
        <end position="292"/>
    </location>
</feature>
<feature type="transmembrane region" description="Helical" evidence="9">
    <location>
        <begin position="325"/>
        <end position="349"/>
    </location>
</feature>
<keyword evidence="4" id="KW-1003">Cell membrane</keyword>
<evidence type="ECO:0000256" key="2">
    <source>
        <dbReference type="ARBA" id="ARBA00005346"/>
    </source>
</evidence>
<feature type="transmembrane region" description="Helical" evidence="9">
    <location>
        <begin position="204"/>
        <end position="228"/>
    </location>
</feature>
<dbReference type="PRINTS" id="PR01437">
    <property type="entry name" value="NUOXDRDTASE4"/>
</dbReference>
<feature type="transmembrane region" description="Helical" evidence="9">
    <location>
        <begin position="34"/>
        <end position="52"/>
    </location>
</feature>
<keyword evidence="7 9" id="KW-0472">Membrane</keyword>
<feature type="domain" description="NADH:quinone oxidoreductase/Mrp antiporter transmembrane" evidence="10">
    <location>
        <begin position="127"/>
        <end position="413"/>
    </location>
</feature>
<feature type="transmembrane region" description="Helical" evidence="9">
    <location>
        <begin position="72"/>
        <end position="95"/>
    </location>
</feature>
<keyword evidence="3" id="KW-0050">Antiport</keyword>
<feature type="transmembrane region" description="Helical" evidence="9">
    <location>
        <begin position="405"/>
        <end position="430"/>
    </location>
</feature>
<dbReference type="EMBL" id="MWSK01000002">
    <property type="protein sequence ID" value="OXS79411.1"/>
    <property type="molecule type" value="Genomic_DNA"/>
</dbReference>
<dbReference type="GO" id="GO:0005886">
    <property type="term" value="C:plasma membrane"/>
    <property type="evidence" value="ECO:0007669"/>
    <property type="project" value="UniProtKB-SubCell"/>
</dbReference>
<keyword evidence="3" id="KW-0813">Transport</keyword>
<gene>
    <name evidence="11" type="ORF">B1B05_06495</name>
    <name evidence="12" type="ORF">SAMN05443094_102523</name>
</gene>
<feature type="transmembrane region" description="Helical" evidence="9">
    <location>
        <begin position="162"/>
        <end position="184"/>
    </location>
</feature>
<comment type="subcellular location">
    <subcellularLocation>
        <location evidence="1">Cell membrane</location>
        <topology evidence="1">Multi-pass membrane protein</topology>
    </subcellularLocation>
    <subcellularLocation>
        <location evidence="8">Membrane</location>
        <topology evidence="8">Multi-pass membrane protein</topology>
    </subcellularLocation>
</comment>
<keyword evidence="5 8" id="KW-0812">Transmembrane</keyword>
<dbReference type="PANTHER" id="PTHR42703">
    <property type="entry name" value="NADH DEHYDROGENASE"/>
    <property type="match status" value="1"/>
</dbReference>
<dbReference type="RefSeq" id="WP_045850427.1">
    <property type="nucleotide sequence ID" value="NZ_FTLX01000002.1"/>
</dbReference>